<evidence type="ECO:0000313" key="2">
    <source>
        <dbReference type="WBParaSite" id="EN70_5672"/>
    </source>
</evidence>
<keyword evidence="1" id="KW-1185">Reference proteome</keyword>
<proteinExistence type="predicted"/>
<dbReference type="STRING" id="7209.A0A1I7VS42"/>
<dbReference type="AlphaFoldDB" id="A0A1I7VS42"/>
<sequence>MNSSPKTARFSSPKEICDHCLSPNTAGDDTGCDNMTIIVAQILRSASSTQQLPTPSSS</sequence>
<name>A0A1I7VS42_LOALO</name>
<reference evidence="2" key="2">
    <citation type="submission" date="2016-11" db="UniProtKB">
        <authorList>
            <consortium name="WormBaseParasite"/>
        </authorList>
    </citation>
    <scope>IDENTIFICATION</scope>
</reference>
<organism evidence="1 2">
    <name type="scientific">Loa loa</name>
    <name type="common">Eye worm</name>
    <name type="synonym">Filaria loa</name>
    <dbReference type="NCBI Taxonomy" id="7209"/>
    <lineage>
        <taxon>Eukaryota</taxon>
        <taxon>Metazoa</taxon>
        <taxon>Ecdysozoa</taxon>
        <taxon>Nematoda</taxon>
        <taxon>Chromadorea</taxon>
        <taxon>Rhabditida</taxon>
        <taxon>Spirurina</taxon>
        <taxon>Spiruromorpha</taxon>
        <taxon>Filarioidea</taxon>
        <taxon>Onchocercidae</taxon>
        <taxon>Loa</taxon>
    </lineage>
</organism>
<protein>
    <submittedName>
        <fullName evidence="2">Zinc finger protein</fullName>
    </submittedName>
</protein>
<accession>A0A1I7VS42</accession>
<reference evidence="1" key="1">
    <citation type="submission" date="2012-04" db="EMBL/GenBank/DDBJ databases">
        <title>The Genome Sequence of Loa loa.</title>
        <authorList>
            <consortium name="The Broad Institute Genome Sequencing Platform"/>
            <consortium name="Broad Institute Genome Sequencing Center for Infectious Disease"/>
            <person name="Nutman T.B."/>
            <person name="Fink D.L."/>
            <person name="Russ C."/>
            <person name="Young S."/>
            <person name="Zeng Q."/>
            <person name="Gargeya S."/>
            <person name="Alvarado L."/>
            <person name="Berlin A."/>
            <person name="Chapman S.B."/>
            <person name="Chen Z."/>
            <person name="Freedman E."/>
            <person name="Gellesch M."/>
            <person name="Goldberg J."/>
            <person name="Griggs A."/>
            <person name="Gujja S."/>
            <person name="Heilman E.R."/>
            <person name="Heiman D."/>
            <person name="Howarth C."/>
            <person name="Mehta T."/>
            <person name="Neiman D."/>
            <person name="Pearson M."/>
            <person name="Roberts A."/>
            <person name="Saif S."/>
            <person name="Shea T."/>
            <person name="Shenoy N."/>
            <person name="Sisk P."/>
            <person name="Stolte C."/>
            <person name="Sykes S."/>
            <person name="White J."/>
            <person name="Yandava C."/>
            <person name="Haas B."/>
            <person name="Henn M.R."/>
            <person name="Nusbaum C."/>
            <person name="Birren B."/>
        </authorList>
    </citation>
    <scope>NUCLEOTIDE SEQUENCE [LARGE SCALE GENOMIC DNA]</scope>
</reference>
<dbReference type="WBParaSite" id="EN70_5672">
    <property type="protein sequence ID" value="EN70_5672"/>
    <property type="gene ID" value="EN70_5672"/>
</dbReference>
<evidence type="ECO:0000313" key="1">
    <source>
        <dbReference type="Proteomes" id="UP000095285"/>
    </source>
</evidence>
<dbReference type="Proteomes" id="UP000095285">
    <property type="component" value="Unassembled WGS sequence"/>
</dbReference>